<dbReference type="EMBL" id="CP016895">
    <property type="protein sequence ID" value="AOA57512.1"/>
    <property type="molecule type" value="Genomic_DNA"/>
</dbReference>
<keyword evidence="1" id="KW-0677">Repeat</keyword>
<gene>
    <name evidence="3" type="ORF">BFG52_03515</name>
</gene>
<dbReference type="KEGG" id="ala:BFG52_03515"/>
<feature type="signal peptide" evidence="2">
    <location>
        <begin position="1"/>
        <end position="19"/>
    </location>
</feature>
<dbReference type="RefSeq" id="WP_067552702.1">
    <property type="nucleotide sequence ID" value="NZ_CP016895.1"/>
</dbReference>
<dbReference type="SUPFAM" id="SSF81901">
    <property type="entry name" value="HCP-like"/>
    <property type="match status" value="2"/>
</dbReference>
<sequence>MKKSLLLAILLFASHSIYAASNTQPQHIDPALAKAQQLIKAQDYHAAYQELEGLSEQGNAQATYNLAYLNETGKGVASNPKQALALYQKAAAAGYAKAHYALAQHYSAGRLGLNADPAKAKQHLEQAVQQGSPEASIELAFLLFAEDTPASAQKASQLLAPLIQQKDPQAIHIQALYNINQGLKNTNPALTSQGLDQIKLLAEKGYIPALMMMADIFAKGDIVEQDLAEAEKIYSLLSQDNVPQAKQRLQEVKQQIAAK</sequence>
<dbReference type="SMART" id="SM00671">
    <property type="entry name" value="SEL1"/>
    <property type="match status" value="3"/>
</dbReference>
<evidence type="ECO:0000313" key="4">
    <source>
        <dbReference type="Proteomes" id="UP000093391"/>
    </source>
</evidence>
<reference evidence="3 4" key="1">
    <citation type="submission" date="2016-08" db="EMBL/GenBank/DDBJ databases">
        <authorList>
            <person name="Seilhamer J.J."/>
        </authorList>
    </citation>
    <scope>NUCLEOTIDE SEQUENCE [LARGE SCALE GENOMIC DNA]</scope>
    <source>
        <strain evidence="3 4">BRTC-1</strain>
    </source>
</reference>
<dbReference type="InterPro" id="IPR011990">
    <property type="entry name" value="TPR-like_helical_dom_sf"/>
</dbReference>
<dbReference type="OrthoDB" id="5678063at2"/>
<dbReference type="Pfam" id="PF08238">
    <property type="entry name" value="Sel1"/>
    <property type="match status" value="3"/>
</dbReference>
<organism evidence="3 4">
    <name type="scientific">Acinetobacter larvae</name>
    <dbReference type="NCBI Taxonomy" id="1789224"/>
    <lineage>
        <taxon>Bacteria</taxon>
        <taxon>Pseudomonadati</taxon>
        <taxon>Pseudomonadota</taxon>
        <taxon>Gammaproteobacteria</taxon>
        <taxon>Moraxellales</taxon>
        <taxon>Moraxellaceae</taxon>
        <taxon>Acinetobacter</taxon>
    </lineage>
</organism>
<evidence type="ECO:0000256" key="2">
    <source>
        <dbReference type="SAM" id="SignalP"/>
    </source>
</evidence>
<dbReference type="InterPro" id="IPR006597">
    <property type="entry name" value="Sel1-like"/>
</dbReference>
<keyword evidence="4" id="KW-1185">Reference proteome</keyword>
<dbReference type="PANTHER" id="PTHR46430">
    <property type="entry name" value="PROTEIN SKT5-RELATED"/>
    <property type="match status" value="1"/>
</dbReference>
<dbReference type="Proteomes" id="UP000093391">
    <property type="component" value="Chromosome"/>
</dbReference>
<evidence type="ECO:0008006" key="5">
    <source>
        <dbReference type="Google" id="ProtNLM"/>
    </source>
</evidence>
<proteinExistence type="predicted"/>
<evidence type="ECO:0000256" key="1">
    <source>
        <dbReference type="ARBA" id="ARBA00022737"/>
    </source>
</evidence>
<evidence type="ECO:0000313" key="3">
    <source>
        <dbReference type="EMBL" id="AOA57512.1"/>
    </source>
</evidence>
<dbReference type="PANTHER" id="PTHR46430:SF2">
    <property type="entry name" value="CHITIN SYNTHASE REGULATORY FACTOR 4"/>
    <property type="match status" value="1"/>
</dbReference>
<accession>A0A1B2LX29</accession>
<name>A0A1B2LX29_9GAMM</name>
<dbReference type="Gene3D" id="1.25.40.10">
    <property type="entry name" value="Tetratricopeptide repeat domain"/>
    <property type="match status" value="1"/>
</dbReference>
<dbReference type="InterPro" id="IPR051726">
    <property type="entry name" value="Chitin_Synth_Reg"/>
</dbReference>
<protein>
    <recommendedName>
        <fullName evidence="5">Sel1 repeat family protein</fullName>
    </recommendedName>
</protein>
<keyword evidence="2" id="KW-0732">Signal</keyword>
<dbReference type="AlphaFoldDB" id="A0A1B2LX29"/>
<dbReference type="STRING" id="1789224.BFG52_03515"/>
<feature type="chain" id="PRO_5008539849" description="Sel1 repeat family protein" evidence="2">
    <location>
        <begin position="20"/>
        <end position="259"/>
    </location>
</feature>